<sequence length="763" mass="85169">MLDIKNIPVQDINQNKKINATFVRMKNQMDVKMASYLRYLGTKNAVNRASDYHYLCLAVTDSTAPVNGIDYIHPTVKPIVDYATAVIAKGLMPNGEINFEFVADGEWDDEAARQATNMVSRVVNQMNDPHFILERWVMDAVMHKNGMMMIKPVREQVTRYVESEGTNDQLKAFELQAAESGLTTLRQSKRQVNVMMDKAMAEIKQLLGGQQTELANELVDKHVASMRNADEDGNYAELAAGQMEVLDKQVTGQEEIINAAITRNTIYKAKYKVTGYNINIKFHPIAQHYWICDPTVPEMKDQPFCGYYDPMTIQEAYDLYPGIQGDLDNFRQFAEYNMNGAYQAGSVLNNLAIHARDSVPVMGIPVSSAASADPDSRQVSIVTVWNKYDIDGDGELELVELIYSGSYIISAREVEFIPVANMCPKPLPGNFYGMSIAESVIPMQEYATSAARAEIQLGLLTATPRIGVKPDKLDFEMLQDGEAAIFILDSKFDPAKDIYQIPPPSGNLNFLETSMNRIQKDTMAMIGMTTPQDVFNPEVMAAGNSGVKLQMALSPNQIIQDNTVRNAAEGLKESLYLVWRTLIQYGDDFGVKKIAAQSRPDKKPEFMDYVAWDEMTSMTDRKQLTLELALGMNSEENALNRLQLIQKCQTGLMQTVQGMVQQGTMTPEMFKKVKKPYADTLYTLGVKDCDVYLPSDEEIGKMMQQAQAAQKNKQPSPQDQKTLADAELAKVKAQQIAAEVAGEDAESQMDFMALAMGEPKVYS</sequence>
<evidence type="ECO:0008006" key="2">
    <source>
        <dbReference type="Google" id="ProtNLM"/>
    </source>
</evidence>
<dbReference type="Pfam" id="PF23899">
    <property type="entry name" value="SU10_portal"/>
    <property type="match status" value="1"/>
</dbReference>
<name>A0A6J5N100_9CAUD</name>
<gene>
    <name evidence="1" type="ORF">UFOVP592_37</name>
</gene>
<dbReference type="PROSITE" id="PS00018">
    <property type="entry name" value="EF_HAND_1"/>
    <property type="match status" value="1"/>
</dbReference>
<dbReference type="InterPro" id="IPR018247">
    <property type="entry name" value="EF_Hand_1_Ca_BS"/>
</dbReference>
<proteinExistence type="predicted"/>
<organism evidence="1">
    <name type="scientific">uncultured Caudovirales phage</name>
    <dbReference type="NCBI Taxonomy" id="2100421"/>
    <lineage>
        <taxon>Viruses</taxon>
        <taxon>Duplodnaviria</taxon>
        <taxon>Heunggongvirae</taxon>
        <taxon>Uroviricota</taxon>
        <taxon>Caudoviricetes</taxon>
        <taxon>Peduoviridae</taxon>
        <taxon>Maltschvirus</taxon>
        <taxon>Maltschvirus maltsch</taxon>
    </lineage>
</organism>
<dbReference type="EMBL" id="LR796558">
    <property type="protein sequence ID" value="CAB4151811.1"/>
    <property type="molecule type" value="Genomic_DNA"/>
</dbReference>
<protein>
    <recommendedName>
        <fullName evidence="2">Portal protein</fullName>
    </recommendedName>
</protein>
<dbReference type="InterPro" id="IPR056909">
    <property type="entry name" value="SU10_portal"/>
</dbReference>
<accession>A0A6J5N100</accession>
<reference evidence="1" key="1">
    <citation type="submission" date="2020-04" db="EMBL/GenBank/DDBJ databases">
        <authorList>
            <person name="Chiriac C."/>
            <person name="Salcher M."/>
            <person name="Ghai R."/>
            <person name="Kavagutti S V."/>
        </authorList>
    </citation>
    <scope>NUCLEOTIDE SEQUENCE</scope>
</reference>
<evidence type="ECO:0000313" key="1">
    <source>
        <dbReference type="EMBL" id="CAB4151811.1"/>
    </source>
</evidence>